<protein>
    <recommendedName>
        <fullName evidence="4">DUF3108 domain-containing protein</fullName>
    </recommendedName>
</protein>
<evidence type="ECO:0000313" key="3">
    <source>
        <dbReference type="Proteomes" id="UP000264753"/>
    </source>
</evidence>
<dbReference type="AlphaFoldDB" id="A0A358HP19"/>
<feature type="chain" id="PRO_5017009163" description="DUF3108 domain-containing protein" evidence="1">
    <location>
        <begin position="29"/>
        <end position="221"/>
    </location>
</feature>
<feature type="signal peptide" evidence="1">
    <location>
        <begin position="1"/>
        <end position="28"/>
    </location>
</feature>
<dbReference type="RefSeq" id="WP_276650836.1">
    <property type="nucleotide sequence ID" value="NZ_DOOG01000013.1"/>
</dbReference>
<dbReference type="EMBL" id="DOOG01000013">
    <property type="protein sequence ID" value="HBU96514.1"/>
    <property type="molecule type" value="Genomic_DNA"/>
</dbReference>
<accession>A0A358HP19</accession>
<proteinExistence type="predicted"/>
<dbReference type="Pfam" id="PF19630">
    <property type="entry name" value="DUF6134"/>
    <property type="match status" value="1"/>
</dbReference>
<evidence type="ECO:0000313" key="2">
    <source>
        <dbReference type="EMBL" id="HBU96514.1"/>
    </source>
</evidence>
<dbReference type="Proteomes" id="UP000264753">
    <property type="component" value="Unassembled WGS sequence"/>
</dbReference>
<organism evidence="2 3">
    <name type="scientific">Thalassospira lucentensis</name>
    <dbReference type="NCBI Taxonomy" id="168935"/>
    <lineage>
        <taxon>Bacteria</taxon>
        <taxon>Pseudomonadati</taxon>
        <taxon>Pseudomonadota</taxon>
        <taxon>Alphaproteobacteria</taxon>
        <taxon>Rhodospirillales</taxon>
        <taxon>Thalassospiraceae</taxon>
        <taxon>Thalassospira</taxon>
    </lineage>
</organism>
<reference evidence="2 3" key="1">
    <citation type="journal article" date="2018" name="Nat. Biotechnol.">
        <title>A standardized bacterial taxonomy based on genome phylogeny substantially revises the tree of life.</title>
        <authorList>
            <person name="Parks D.H."/>
            <person name="Chuvochina M."/>
            <person name="Waite D.W."/>
            <person name="Rinke C."/>
            <person name="Skarshewski A."/>
            <person name="Chaumeil P.A."/>
            <person name="Hugenholtz P."/>
        </authorList>
    </citation>
    <scope>NUCLEOTIDE SEQUENCE [LARGE SCALE GENOMIC DNA]</scope>
    <source>
        <strain evidence="2">UBA8707</strain>
    </source>
</reference>
<comment type="caution">
    <text evidence="2">The sequence shown here is derived from an EMBL/GenBank/DDBJ whole genome shotgun (WGS) entry which is preliminary data.</text>
</comment>
<sequence>MRNRVLKRTVSALAAGSVALLAASSAYAGDILNFRVLKDGEPIGYEKVDITQTANGRTVEVETLTDVRVLFLQFHYDHQRTEQWHGNQLVSVKTTTNDDGTHYTYQANYQADCYDVAGKGVGKRNACDGAWPLTLWLEDVTAKSHLYSVINAEPYAVQINKVGDEKLRIENRETPATHYEMSGDVERDLWYGSDGYLLKTSFKRKGYDIDFIRVDAISLQE</sequence>
<dbReference type="InterPro" id="IPR045767">
    <property type="entry name" value="DUF6134"/>
</dbReference>
<keyword evidence="1" id="KW-0732">Signal</keyword>
<gene>
    <name evidence="2" type="ORF">DEF21_01245</name>
</gene>
<name>A0A358HP19_9PROT</name>
<evidence type="ECO:0000256" key="1">
    <source>
        <dbReference type="SAM" id="SignalP"/>
    </source>
</evidence>
<evidence type="ECO:0008006" key="4">
    <source>
        <dbReference type="Google" id="ProtNLM"/>
    </source>
</evidence>